<evidence type="ECO:0000313" key="2">
    <source>
        <dbReference type="Proteomes" id="UP000026960"/>
    </source>
</evidence>
<dbReference type="HOGENOM" id="CLU_2112618_0_0_1"/>
<protein>
    <recommendedName>
        <fullName evidence="3">Secreted protein</fullName>
    </recommendedName>
</protein>
<evidence type="ECO:0008006" key="3">
    <source>
        <dbReference type="Google" id="ProtNLM"/>
    </source>
</evidence>
<dbReference type="PaxDb" id="65489-OBART04G02990.1"/>
<sequence length="115" mass="12850">MFITPVQPACVICFSSFCVCSSQQFSPLRARQSQGLLHDRAPGVAAWNVRAAQRSGVHTTTKSVFPDGENQFLQAERRATSNQRPEKIVILASGPHPLVKIEFRRWLIKKSVSEN</sequence>
<organism evidence="1">
    <name type="scientific">Oryza barthii</name>
    <dbReference type="NCBI Taxonomy" id="65489"/>
    <lineage>
        <taxon>Eukaryota</taxon>
        <taxon>Viridiplantae</taxon>
        <taxon>Streptophyta</taxon>
        <taxon>Embryophyta</taxon>
        <taxon>Tracheophyta</taxon>
        <taxon>Spermatophyta</taxon>
        <taxon>Magnoliopsida</taxon>
        <taxon>Liliopsida</taxon>
        <taxon>Poales</taxon>
        <taxon>Poaceae</taxon>
        <taxon>BOP clade</taxon>
        <taxon>Oryzoideae</taxon>
        <taxon>Oryzeae</taxon>
        <taxon>Oryzinae</taxon>
        <taxon>Oryza</taxon>
    </lineage>
</organism>
<keyword evidence="2" id="KW-1185">Reference proteome</keyword>
<dbReference type="Gramene" id="OBART04G02990.1">
    <property type="protein sequence ID" value="OBART04G02990.1"/>
    <property type="gene ID" value="OBART04G02990"/>
</dbReference>
<proteinExistence type="predicted"/>
<name>A0A0D3FSP4_9ORYZ</name>
<reference evidence="1" key="1">
    <citation type="journal article" date="2009" name="Rice">
        <title>De Novo Next Generation Sequencing of Plant Genomes.</title>
        <authorList>
            <person name="Rounsley S."/>
            <person name="Marri P.R."/>
            <person name="Yu Y."/>
            <person name="He R."/>
            <person name="Sisneros N."/>
            <person name="Goicoechea J.L."/>
            <person name="Lee S.J."/>
            <person name="Angelova A."/>
            <person name="Kudrna D."/>
            <person name="Luo M."/>
            <person name="Affourtit J."/>
            <person name="Desany B."/>
            <person name="Knight J."/>
            <person name="Niazi F."/>
            <person name="Egholm M."/>
            <person name="Wing R.A."/>
        </authorList>
    </citation>
    <scope>NUCLEOTIDE SEQUENCE [LARGE SCALE GENOMIC DNA]</scope>
    <source>
        <strain evidence="1">cv. IRGC 105608</strain>
    </source>
</reference>
<dbReference type="EnsemblPlants" id="OBART04G02990.1">
    <property type="protein sequence ID" value="OBART04G02990.1"/>
    <property type="gene ID" value="OBART04G02990"/>
</dbReference>
<dbReference type="Proteomes" id="UP000026960">
    <property type="component" value="Chromosome 4"/>
</dbReference>
<reference evidence="1" key="2">
    <citation type="submission" date="2015-03" db="UniProtKB">
        <authorList>
            <consortium name="EnsemblPlants"/>
        </authorList>
    </citation>
    <scope>IDENTIFICATION</scope>
</reference>
<dbReference type="AlphaFoldDB" id="A0A0D3FSP4"/>
<evidence type="ECO:0000313" key="1">
    <source>
        <dbReference type="EnsemblPlants" id="OBART04G02990.1"/>
    </source>
</evidence>
<accession>A0A0D3FSP4</accession>